<sequence length="726" mass="82386">MLISYIIYRSHTLLLTLNNKMYTWGRSSLTSAMSTPIPRLVEENNERELATASQLQTFSSLEDLESEERSELFDLIDKFRELNISEDVSLPQLVVVGDQSSGKSSLLEGLTEVSFPVASDLCTRFATQIVLRRVDSDENYVKATIIPGPEAERDEVLSEHLRDFEISVAEEEFSPEWFATILDDASERMGLPGPSERIEGTPEKRFSNDILKIELSGRQRPNLTIVDVPGLFHSRAVMNGQNNLANQEVFRMARNVDPDGKRTVGVITKCDQVQPGDERGVIQIAMNEVERLHHGWFVVKNRSTRDIRDGVTIAQRHAKEREFFSRAPWSCLPRERIGIDKLKPFLAHILLEHVRAEFPRLINEINRLVVDTENALQRLGETRLTPTEQRMFLTRIANEYDRLVTDCLDGRLREAVDTQSPLKIRTLIQNLNQEFGFTMKITGHTHQFKGVNDNEGTAFLRPADAADSHTDIYTWIRNIYHNSRGPELPGLVNPNILIEAFREQSTGWSTISRRHVSKVVGIVTKFNTEILNRVIADENVRRKLVTNLTRATTDAVNKAYQQLDQLIEAERSGILLTVNDEFTKTLAEAKEQRVLGRLKKVQAQLQPANSAVGAQAVNALDNLMRAVVLSNEDTAVYDIHDSLKCYYSISLKRFTDNVIIQVIEDNLLGREGPIRLLKTDYIAGLDETDLANITREDWQVASTRRELTLRLERARSAQEAASMVSM</sequence>
<dbReference type="GO" id="GO:0005739">
    <property type="term" value="C:mitochondrion"/>
    <property type="evidence" value="ECO:0007669"/>
    <property type="project" value="TreeGrafter"/>
</dbReference>
<feature type="domain" description="GED" evidence="3">
    <location>
        <begin position="636"/>
        <end position="726"/>
    </location>
</feature>
<name>A0AAD6IZL0_DREDA</name>
<dbReference type="EMBL" id="JAQGDS010000003">
    <property type="protein sequence ID" value="KAJ6261688.1"/>
    <property type="molecule type" value="Genomic_DNA"/>
</dbReference>
<evidence type="ECO:0000259" key="3">
    <source>
        <dbReference type="PROSITE" id="PS51388"/>
    </source>
</evidence>
<evidence type="ECO:0000256" key="1">
    <source>
        <dbReference type="ARBA" id="ARBA00022741"/>
    </source>
</evidence>
<dbReference type="SMART" id="SM00053">
    <property type="entry name" value="DYNc"/>
    <property type="match status" value="1"/>
</dbReference>
<dbReference type="PANTHER" id="PTHR11566:SF21">
    <property type="entry name" value="DYNAMIN RELATED PROTEIN 1, ISOFORM A"/>
    <property type="match status" value="1"/>
</dbReference>
<dbReference type="Gene3D" id="3.40.50.300">
    <property type="entry name" value="P-loop containing nucleotide triphosphate hydrolases"/>
    <property type="match status" value="1"/>
</dbReference>
<dbReference type="PROSITE" id="PS51388">
    <property type="entry name" value="GED"/>
    <property type="match status" value="1"/>
</dbReference>
<evidence type="ECO:0000313" key="5">
    <source>
        <dbReference type="Proteomes" id="UP001221413"/>
    </source>
</evidence>
<dbReference type="Pfam" id="PF01031">
    <property type="entry name" value="Dynamin_M"/>
    <property type="match status" value="1"/>
</dbReference>
<evidence type="ECO:0000313" key="4">
    <source>
        <dbReference type="EMBL" id="KAJ6261688.1"/>
    </source>
</evidence>
<dbReference type="InterPro" id="IPR000375">
    <property type="entry name" value="Dynamin_stalk"/>
</dbReference>
<dbReference type="GO" id="GO:0016020">
    <property type="term" value="C:membrane"/>
    <property type="evidence" value="ECO:0007669"/>
    <property type="project" value="TreeGrafter"/>
</dbReference>
<comment type="caution">
    <text evidence="4">The sequence shown here is derived from an EMBL/GenBank/DDBJ whole genome shotgun (WGS) entry which is preliminary data.</text>
</comment>
<dbReference type="Gene3D" id="1.20.120.1240">
    <property type="entry name" value="Dynamin, middle domain"/>
    <property type="match status" value="1"/>
</dbReference>
<dbReference type="CDD" id="cd08771">
    <property type="entry name" value="DLP_1"/>
    <property type="match status" value="1"/>
</dbReference>
<dbReference type="GO" id="GO:0048312">
    <property type="term" value="P:intracellular distribution of mitochondria"/>
    <property type="evidence" value="ECO:0007669"/>
    <property type="project" value="TreeGrafter"/>
</dbReference>
<dbReference type="GO" id="GO:0005525">
    <property type="term" value="F:GTP binding"/>
    <property type="evidence" value="ECO:0007669"/>
    <property type="project" value="InterPro"/>
</dbReference>
<dbReference type="InterPro" id="IPR020850">
    <property type="entry name" value="GED_dom"/>
</dbReference>
<keyword evidence="5" id="KW-1185">Reference proteome</keyword>
<gene>
    <name evidence="4" type="ORF">Dda_2486</name>
</gene>
<dbReference type="AlphaFoldDB" id="A0AAD6IZL0"/>
<dbReference type="SUPFAM" id="SSF52540">
    <property type="entry name" value="P-loop containing nucleoside triphosphate hydrolases"/>
    <property type="match status" value="1"/>
</dbReference>
<keyword evidence="2" id="KW-0342">GTP-binding</keyword>
<dbReference type="GO" id="GO:0006897">
    <property type="term" value="P:endocytosis"/>
    <property type="evidence" value="ECO:0007669"/>
    <property type="project" value="TreeGrafter"/>
</dbReference>
<dbReference type="GO" id="GO:0005874">
    <property type="term" value="C:microtubule"/>
    <property type="evidence" value="ECO:0007669"/>
    <property type="project" value="TreeGrafter"/>
</dbReference>
<dbReference type="PRINTS" id="PR00195">
    <property type="entry name" value="DYNAMIN"/>
</dbReference>
<dbReference type="Pfam" id="PF00350">
    <property type="entry name" value="Dynamin_N"/>
    <property type="match status" value="1"/>
</dbReference>
<dbReference type="InterPro" id="IPR045063">
    <property type="entry name" value="Dynamin_N"/>
</dbReference>
<dbReference type="InterPro" id="IPR022812">
    <property type="entry name" value="Dynamin"/>
</dbReference>
<dbReference type="GO" id="GO:0003924">
    <property type="term" value="F:GTPase activity"/>
    <property type="evidence" value="ECO:0007669"/>
    <property type="project" value="InterPro"/>
</dbReference>
<dbReference type="GO" id="GO:0016559">
    <property type="term" value="P:peroxisome fission"/>
    <property type="evidence" value="ECO:0007669"/>
    <property type="project" value="TreeGrafter"/>
</dbReference>
<keyword evidence="1" id="KW-0547">Nucleotide-binding</keyword>
<protein>
    <submittedName>
        <fullName evidence="4">Dynamin</fullName>
    </submittedName>
</protein>
<dbReference type="GO" id="GO:0000266">
    <property type="term" value="P:mitochondrial fission"/>
    <property type="evidence" value="ECO:0007669"/>
    <property type="project" value="TreeGrafter"/>
</dbReference>
<dbReference type="InterPro" id="IPR027417">
    <property type="entry name" value="P-loop_NTPase"/>
</dbReference>
<dbReference type="PANTHER" id="PTHR11566">
    <property type="entry name" value="DYNAMIN"/>
    <property type="match status" value="1"/>
</dbReference>
<dbReference type="GO" id="GO:0008017">
    <property type="term" value="F:microtubule binding"/>
    <property type="evidence" value="ECO:0007669"/>
    <property type="project" value="TreeGrafter"/>
</dbReference>
<reference evidence="4" key="1">
    <citation type="submission" date="2023-01" db="EMBL/GenBank/DDBJ databases">
        <title>The chitinases involved in constricting ring structure development in the nematode-trapping fungus Drechslerella dactyloides.</title>
        <authorList>
            <person name="Wang R."/>
            <person name="Zhang L."/>
            <person name="Tang P."/>
            <person name="Li S."/>
            <person name="Liang L."/>
        </authorList>
    </citation>
    <scope>NUCLEOTIDE SEQUENCE</scope>
    <source>
        <strain evidence="4">YMF1.00031</strain>
    </source>
</reference>
<dbReference type="InterPro" id="IPR001401">
    <property type="entry name" value="Dynamin_GTPase"/>
</dbReference>
<accession>A0AAD6IZL0</accession>
<organism evidence="4 5">
    <name type="scientific">Drechslerella dactyloides</name>
    <name type="common">Nematode-trapping fungus</name>
    <name type="synonym">Arthrobotrys dactyloides</name>
    <dbReference type="NCBI Taxonomy" id="74499"/>
    <lineage>
        <taxon>Eukaryota</taxon>
        <taxon>Fungi</taxon>
        <taxon>Dikarya</taxon>
        <taxon>Ascomycota</taxon>
        <taxon>Pezizomycotina</taxon>
        <taxon>Orbiliomycetes</taxon>
        <taxon>Orbiliales</taxon>
        <taxon>Orbiliaceae</taxon>
        <taxon>Drechslerella</taxon>
    </lineage>
</organism>
<proteinExistence type="predicted"/>
<dbReference type="Proteomes" id="UP001221413">
    <property type="component" value="Unassembled WGS sequence"/>
</dbReference>
<evidence type="ECO:0000256" key="2">
    <source>
        <dbReference type="ARBA" id="ARBA00023134"/>
    </source>
</evidence>